<feature type="region of interest" description="Disordered" evidence="1">
    <location>
        <begin position="1"/>
        <end position="100"/>
    </location>
</feature>
<dbReference type="Proteomes" id="UP001153269">
    <property type="component" value="Unassembled WGS sequence"/>
</dbReference>
<dbReference type="EMBL" id="CADEAL010004077">
    <property type="protein sequence ID" value="CAB1451111.1"/>
    <property type="molecule type" value="Genomic_DNA"/>
</dbReference>
<evidence type="ECO:0000313" key="2">
    <source>
        <dbReference type="EMBL" id="CAB1451111.1"/>
    </source>
</evidence>
<gene>
    <name evidence="2" type="ORF">PLEPLA_LOCUS38804</name>
</gene>
<name>A0A9N7Z5L3_PLEPL</name>
<evidence type="ECO:0000313" key="3">
    <source>
        <dbReference type="Proteomes" id="UP001153269"/>
    </source>
</evidence>
<protein>
    <submittedName>
        <fullName evidence="2">Uncharacterized protein</fullName>
    </submittedName>
</protein>
<evidence type="ECO:0000256" key="1">
    <source>
        <dbReference type="SAM" id="MobiDB-lite"/>
    </source>
</evidence>
<accession>A0A9N7Z5L3</accession>
<reference evidence="2" key="1">
    <citation type="submission" date="2020-03" db="EMBL/GenBank/DDBJ databases">
        <authorList>
            <person name="Weist P."/>
        </authorList>
    </citation>
    <scope>NUCLEOTIDE SEQUENCE</scope>
</reference>
<keyword evidence="3" id="KW-1185">Reference proteome</keyword>
<proteinExistence type="predicted"/>
<comment type="caution">
    <text evidence="2">The sequence shown here is derived from an EMBL/GenBank/DDBJ whole genome shotgun (WGS) entry which is preliminary data.</text>
</comment>
<sequence>MTSIRAQAARRSGRKNLFKGPVTSPVAALVPKSMLPQRLGPELKGSREKNSLRPGILTDRSRVQAADPRGSRSPPRFDPPASPHHPLTAQGPMGGSILGQLIPGNELAMQSAELQRREILEQRTRGYEAGGQLERAVV</sequence>
<dbReference type="AlphaFoldDB" id="A0A9N7Z5L3"/>
<organism evidence="2 3">
    <name type="scientific">Pleuronectes platessa</name>
    <name type="common">European plaice</name>
    <dbReference type="NCBI Taxonomy" id="8262"/>
    <lineage>
        <taxon>Eukaryota</taxon>
        <taxon>Metazoa</taxon>
        <taxon>Chordata</taxon>
        <taxon>Craniata</taxon>
        <taxon>Vertebrata</taxon>
        <taxon>Euteleostomi</taxon>
        <taxon>Actinopterygii</taxon>
        <taxon>Neopterygii</taxon>
        <taxon>Teleostei</taxon>
        <taxon>Neoteleostei</taxon>
        <taxon>Acanthomorphata</taxon>
        <taxon>Carangaria</taxon>
        <taxon>Pleuronectiformes</taxon>
        <taxon>Pleuronectoidei</taxon>
        <taxon>Pleuronectidae</taxon>
        <taxon>Pleuronectes</taxon>
    </lineage>
</organism>